<dbReference type="AlphaFoldDB" id="A0AAW0C494"/>
<name>A0AAW0C494_9AGAR</name>
<accession>A0AAW0C494</accession>
<proteinExistence type="predicted"/>
<dbReference type="Proteomes" id="UP001362999">
    <property type="component" value="Unassembled WGS sequence"/>
</dbReference>
<sequence length="246" mass="27591">MIMSSNSKLPMYTSNDLTRASANPLPRTPATTNSSNSSRAIIYPPIPPRPDPMRVTIDENGHRRLPFLSNNPLSVDHERVHRYITFRPYAAKCSNCSEDRCSCDFTEHGRPCSACASTCRPDCDFVNPYGFIAVLAHYRDLYLHEEFKALRACVEAGQLSSSRLDREFERAAAWFYSGAQGAVTRFILNHRATDGMMLRGIFHIVSSITDTGLLTQFLAVMHDKLHPAAIQVIVDRLNTIYGALHN</sequence>
<feature type="region of interest" description="Disordered" evidence="1">
    <location>
        <begin position="1"/>
        <end position="51"/>
    </location>
</feature>
<comment type="caution">
    <text evidence="2">The sequence shown here is derived from an EMBL/GenBank/DDBJ whole genome shotgun (WGS) entry which is preliminary data.</text>
</comment>
<evidence type="ECO:0000313" key="4">
    <source>
        <dbReference type="Proteomes" id="UP001362999"/>
    </source>
</evidence>
<reference evidence="2 4" key="1">
    <citation type="journal article" date="2024" name="J Genomics">
        <title>Draft genome sequencing and assembly of Favolaschia claudopus CIRM-BRFM 2984 isolated from oak limbs.</title>
        <authorList>
            <person name="Navarro D."/>
            <person name="Drula E."/>
            <person name="Chaduli D."/>
            <person name="Cazenave R."/>
            <person name="Ahrendt S."/>
            <person name="Wang J."/>
            <person name="Lipzen A."/>
            <person name="Daum C."/>
            <person name="Barry K."/>
            <person name="Grigoriev I.V."/>
            <person name="Favel A."/>
            <person name="Rosso M.N."/>
            <person name="Martin F."/>
        </authorList>
    </citation>
    <scope>NUCLEOTIDE SEQUENCE [LARGE SCALE GENOMIC DNA]</scope>
    <source>
        <strain evidence="2 4">CIRM-BRFM 2984</strain>
    </source>
</reference>
<protein>
    <submittedName>
        <fullName evidence="2">Uncharacterized protein</fullName>
    </submittedName>
</protein>
<organism evidence="2 4">
    <name type="scientific">Favolaschia claudopus</name>
    <dbReference type="NCBI Taxonomy" id="2862362"/>
    <lineage>
        <taxon>Eukaryota</taxon>
        <taxon>Fungi</taxon>
        <taxon>Dikarya</taxon>
        <taxon>Basidiomycota</taxon>
        <taxon>Agaricomycotina</taxon>
        <taxon>Agaricomycetes</taxon>
        <taxon>Agaricomycetidae</taxon>
        <taxon>Agaricales</taxon>
        <taxon>Marasmiineae</taxon>
        <taxon>Mycenaceae</taxon>
        <taxon>Favolaschia</taxon>
    </lineage>
</organism>
<keyword evidence="4" id="KW-1185">Reference proteome</keyword>
<evidence type="ECO:0000313" key="3">
    <source>
        <dbReference type="EMBL" id="KAK7034176.1"/>
    </source>
</evidence>
<evidence type="ECO:0000313" key="2">
    <source>
        <dbReference type="EMBL" id="KAK7034174.1"/>
    </source>
</evidence>
<feature type="compositionally biased region" description="Polar residues" evidence="1">
    <location>
        <begin position="29"/>
        <end position="39"/>
    </location>
</feature>
<evidence type="ECO:0000256" key="1">
    <source>
        <dbReference type="SAM" id="MobiDB-lite"/>
    </source>
</evidence>
<dbReference type="EMBL" id="JAWWNJ010000021">
    <property type="protein sequence ID" value="KAK7034176.1"/>
    <property type="molecule type" value="Genomic_DNA"/>
</dbReference>
<feature type="compositionally biased region" description="Polar residues" evidence="1">
    <location>
        <begin position="1"/>
        <end position="21"/>
    </location>
</feature>
<dbReference type="EMBL" id="JAWWNJ010000021">
    <property type="protein sequence ID" value="KAK7034174.1"/>
    <property type="molecule type" value="Genomic_DNA"/>
</dbReference>
<gene>
    <name evidence="2" type="ORF">R3P38DRAFT_2617253</name>
    <name evidence="3" type="ORF">R3P38DRAFT_2617254</name>
</gene>